<dbReference type="RefSeq" id="XP_002425388.1">
    <property type="nucleotide sequence ID" value="XM_002425343.1"/>
</dbReference>
<proteinExistence type="inferred from homology"/>
<dbReference type="InterPro" id="IPR018506">
    <property type="entry name" value="Cyt_B5_heme-BS"/>
</dbReference>
<dbReference type="InterPro" id="IPR001199">
    <property type="entry name" value="Cyt_B5-like_heme/steroid-bd"/>
</dbReference>
<dbReference type="SMART" id="SM01117">
    <property type="entry name" value="Cyt-b5"/>
    <property type="match status" value="1"/>
</dbReference>
<evidence type="ECO:0000256" key="1">
    <source>
        <dbReference type="ARBA" id="ARBA00004131"/>
    </source>
</evidence>
<dbReference type="Gene3D" id="3.10.120.10">
    <property type="entry name" value="Cytochrome b5-like heme/steroid binding domain"/>
    <property type="match status" value="1"/>
</dbReference>
<keyword evidence="16" id="KW-0560">Oxidoreductase</keyword>
<keyword evidence="2" id="KW-0813">Transport</keyword>
<comment type="similarity">
    <text evidence="12 14">Belongs to the cytochrome b5 family.</text>
</comment>
<dbReference type="FunCoup" id="E0VGZ4">
    <property type="interactions" value="1554"/>
</dbReference>
<dbReference type="EnsemblMetazoa" id="PHUM195370-RA">
    <property type="protein sequence ID" value="PHUM195370-PA"/>
    <property type="gene ID" value="PHUM195370"/>
</dbReference>
<evidence type="ECO:0000256" key="11">
    <source>
        <dbReference type="ARBA" id="ARBA00037877"/>
    </source>
</evidence>
<keyword evidence="8" id="KW-0249">Electron transport</keyword>
<feature type="domain" description="Cytochrome b5 heme-binding" evidence="15">
    <location>
        <begin position="6"/>
        <end position="82"/>
    </location>
</feature>
<keyword evidence="6" id="KW-0256">Endoplasmic reticulum</keyword>
<dbReference type="GeneID" id="8240310"/>
<keyword evidence="4" id="KW-0812">Transmembrane</keyword>
<dbReference type="KEGG" id="phu:Phum_PHUM195370"/>
<dbReference type="InterPro" id="IPR050668">
    <property type="entry name" value="Cytochrome_b5"/>
</dbReference>
<evidence type="ECO:0000256" key="8">
    <source>
        <dbReference type="ARBA" id="ARBA00022982"/>
    </source>
</evidence>
<evidence type="ECO:0000256" key="10">
    <source>
        <dbReference type="ARBA" id="ARBA00023136"/>
    </source>
</evidence>
<dbReference type="PANTHER" id="PTHR19359">
    <property type="entry name" value="CYTOCHROME B5"/>
    <property type="match status" value="1"/>
</dbReference>
<protein>
    <recommendedName>
        <fullName evidence="13">Cytochrome b5</fullName>
    </recommendedName>
</protein>
<dbReference type="GO" id="GO:0020037">
    <property type="term" value="F:heme binding"/>
    <property type="evidence" value="ECO:0007669"/>
    <property type="project" value="UniProtKB-UniRule"/>
</dbReference>
<dbReference type="CTD" id="8240310"/>
<dbReference type="eggNOG" id="KOG0537">
    <property type="taxonomic scope" value="Eukaryota"/>
</dbReference>
<evidence type="ECO:0000256" key="5">
    <source>
        <dbReference type="ARBA" id="ARBA00022723"/>
    </source>
</evidence>
<comment type="subcellular location">
    <subcellularLocation>
        <location evidence="1">Endoplasmic reticulum membrane</location>
        <topology evidence="1">Single-pass membrane protein</topology>
        <orientation evidence="1">Cytoplasmic side</orientation>
    </subcellularLocation>
    <subcellularLocation>
        <location evidence="11">Microsome membrane</location>
        <topology evidence="11">Single-pass membrane protein</topology>
        <orientation evidence="11">Cytoplasmic side</orientation>
    </subcellularLocation>
</comment>
<keyword evidence="5 14" id="KW-0479">Metal-binding</keyword>
<evidence type="ECO:0000256" key="14">
    <source>
        <dbReference type="RuleBase" id="RU362121"/>
    </source>
</evidence>
<dbReference type="VEuPathDB" id="VectorBase:PHUM195370"/>
<dbReference type="OMA" id="TWICIEN"/>
<evidence type="ECO:0000256" key="6">
    <source>
        <dbReference type="ARBA" id="ARBA00022824"/>
    </source>
</evidence>
<dbReference type="PROSITE" id="PS00191">
    <property type="entry name" value="CYTOCHROME_B5_1"/>
    <property type="match status" value="1"/>
</dbReference>
<evidence type="ECO:0000259" key="15">
    <source>
        <dbReference type="PROSITE" id="PS50255"/>
    </source>
</evidence>
<dbReference type="PROSITE" id="PS50255">
    <property type="entry name" value="CYTOCHROME_B5_2"/>
    <property type="match status" value="1"/>
</dbReference>
<dbReference type="EMBL" id="DS235154">
    <property type="protein sequence ID" value="EEB12650.1"/>
    <property type="molecule type" value="Genomic_DNA"/>
</dbReference>
<evidence type="ECO:0000256" key="2">
    <source>
        <dbReference type="ARBA" id="ARBA00022448"/>
    </source>
</evidence>
<dbReference type="GO" id="GO:0005789">
    <property type="term" value="C:endoplasmic reticulum membrane"/>
    <property type="evidence" value="ECO:0007669"/>
    <property type="project" value="UniProtKB-SubCell"/>
</dbReference>
<organism>
    <name type="scientific">Pediculus humanus subsp. corporis</name>
    <name type="common">Body louse</name>
    <dbReference type="NCBI Taxonomy" id="121224"/>
    <lineage>
        <taxon>Eukaryota</taxon>
        <taxon>Metazoa</taxon>
        <taxon>Ecdysozoa</taxon>
        <taxon>Arthropoda</taxon>
        <taxon>Hexapoda</taxon>
        <taxon>Insecta</taxon>
        <taxon>Pterygota</taxon>
        <taxon>Neoptera</taxon>
        <taxon>Paraneoptera</taxon>
        <taxon>Psocodea</taxon>
        <taxon>Troctomorpha</taxon>
        <taxon>Phthiraptera</taxon>
        <taxon>Anoplura</taxon>
        <taxon>Pediculidae</taxon>
        <taxon>Pediculus</taxon>
    </lineage>
</organism>
<reference evidence="16" key="2">
    <citation type="submission" date="2007-04" db="EMBL/GenBank/DDBJ databases">
        <title>The genome of the human body louse.</title>
        <authorList>
            <consortium name="The Human Body Louse Genome Consortium"/>
            <person name="Kirkness E."/>
            <person name="Walenz B."/>
            <person name="Hass B."/>
            <person name="Bruggner R."/>
            <person name="Strausberg R."/>
        </authorList>
    </citation>
    <scope>NUCLEOTIDE SEQUENCE</scope>
    <source>
        <strain evidence="16">USDA</strain>
    </source>
</reference>
<evidence type="ECO:0000313" key="16">
    <source>
        <dbReference type="EMBL" id="EEB12650.1"/>
    </source>
</evidence>
<dbReference type="GO" id="GO:0046872">
    <property type="term" value="F:metal ion binding"/>
    <property type="evidence" value="ECO:0007669"/>
    <property type="project" value="UniProtKB-UniRule"/>
</dbReference>
<sequence length="106" mass="12302">MEEKPVKLFTRNDVSKSKNSKSTQIIIHNIVYDVTEFLNEHPGGEEVLLDHAGKDATEAFEDVGHSRDARDMMSKYKIGELNEEEKVKTTEKTIRDWVEKKNDDHR</sequence>
<dbReference type="InterPro" id="IPR036400">
    <property type="entry name" value="Cyt_B5-like_heme/steroid_sf"/>
</dbReference>
<reference evidence="16" key="1">
    <citation type="submission" date="2007-04" db="EMBL/GenBank/DDBJ databases">
        <title>Annotation of Pediculus humanus corporis strain USDA.</title>
        <authorList>
            <person name="Kirkness E."/>
            <person name="Hannick L."/>
            <person name="Hass B."/>
            <person name="Bruggner R."/>
            <person name="Lawson D."/>
            <person name="Bidwell S."/>
            <person name="Joardar V."/>
            <person name="Caler E."/>
            <person name="Walenz B."/>
            <person name="Inman J."/>
            <person name="Schobel S."/>
            <person name="Galinsky K."/>
            <person name="Amedeo P."/>
            <person name="Strausberg R."/>
        </authorList>
    </citation>
    <scope>NUCLEOTIDE SEQUENCE</scope>
    <source>
        <strain evidence="16">USDA</strain>
    </source>
</reference>
<dbReference type="FunFam" id="3.10.120.10:FF:000002">
    <property type="entry name" value="Cytochrome b5 type B"/>
    <property type="match status" value="1"/>
</dbReference>
<evidence type="ECO:0000256" key="13">
    <source>
        <dbReference type="ARBA" id="ARBA00039806"/>
    </source>
</evidence>
<reference evidence="17" key="3">
    <citation type="submission" date="2020-05" db="UniProtKB">
        <authorList>
            <consortium name="EnsemblMetazoa"/>
        </authorList>
    </citation>
    <scope>IDENTIFICATION</scope>
    <source>
        <strain evidence="17">USDA</strain>
    </source>
</reference>
<dbReference type="Pfam" id="PF00173">
    <property type="entry name" value="Cyt-b5"/>
    <property type="match status" value="1"/>
</dbReference>
<evidence type="ECO:0000256" key="4">
    <source>
        <dbReference type="ARBA" id="ARBA00022692"/>
    </source>
</evidence>
<dbReference type="PANTHER" id="PTHR19359:SF150">
    <property type="entry name" value="CYTOCHROME B5"/>
    <property type="match status" value="1"/>
</dbReference>
<dbReference type="GO" id="GO:0016491">
    <property type="term" value="F:oxidoreductase activity"/>
    <property type="evidence" value="ECO:0007669"/>
    <property type="project" value="UniProtKB-KW"/>
</dbReference>
<dbReference type="SUPFAM" id="SSF55856">
    <property type="entry name" value="Cytochrome b5-like heme/steroid binding domain"/>
    <property type="match status" value="1"/>
</dbReference>
<dbReference type="Proteomes" id="UP000009046">
    <property type="component" value="Unassembled WGS sequence"/>
</dbReference>
<keyword evidence="10" id="KW-0472">Membrane</keyword>
<accession>E0VGZ4</accession>
<evidence type="ECO:0000256" key="7">
    <source>
        <dbReference type="ARBA" id="ARBA00022848"/>
    </source>
</evidence>
<keyword evidence="9 14" id="KW-0408">Iron</keyword>
<evidence type="ECO:0000256" key="3">
    <source>
        <dbReference type="ARBA" id="ARBA00022617"/>
    </source>
</evidence>
<gene>
    <name evidence="17" type="primary">8240310</name>
    <name evidence="16" type="ORF">Phum_PHUM195370</name>
</gene>
<dbReference type="AlphaFoldDB" id="E0VGZ4"/>
<keyword evidence="7" id="KW-0492">Microsome</keyword>
<keyword evidence="18" id="KW-1185">Reference proteome</keyword>
<evidence type="ECO:0000313" key="17">
    <source>
        <dbReference type="EnsemblMetazoa" id="PHUM195370-PA"/>
    </source>
</evidence>
<dbReference type="InParanoid" id="E0VGZ4"/>
<keyword evidence="3 14" id="KW-0349">Heme</keyword>
<name>E0VGZ4_PEDHC</name>
<dbReference type="HOGENOM" id="CLU_102602_4_0_1"/>
<dbReference type="EMBL" id="AAZO01002267">
    <property type="status" value="NOT_ANNOTATED_CDS"/>
    <property type="molecule type" value="Genomic_DNA"/>
</dbReference>
<evidence type="ECO:0000256" key="12">
    <source>
        <dbReference type="ARBA" id="ARBA00038168"/>
    </source>
</evidence>
<evidence type="ECO:0000313" key="18">
    <source>
        <dbReference type="Proteomes" id="UP000009046"/>
    </source>
</evidence>
<evidence type="ECO:0000256" key="9">
    <source>
        <dbReference type="ARBA" id="ARBA00023004"/>
    </source>
</evidence>
<dbReference type="OrthoDB" id="260519at2759"/>
<dbReference type="PRINTS" id="PR00363">
    <property type="entry name" value="CYTOCHROMEB5"/>
</dbReference>
<dbReference type="STRING" id="121224.E0VGZ4"/>